<accession>A0ABS1JQ32</accession>
<dbReference type="Proteomes" id="UP000622707">
    <property type="component" value="Unassembled WGS sequence"/>
</dbReference>
<evidence type="ECO:0000313" key="2">
    <source>
        <dbReference type="Proteomes" id="UP000622707"/>
    </source>
</evidence>
<sequence>MDTFSLSAPRGLPYLLVEVSGPANLAELCACIDFAAELAHRTNRSRALLNLLQVEIALSFTEHLQLGSHAADRLKALERVASVVPARYRTGSSEKAAQKSGLHLRTFTDLDEGLAWLMEH</sequence>
<dbReference type="RefSeq" id="WP_201690296.1">
    <property type="nucleotide sequence ID" value="NZ_JAEQND010000007.1"/>
</dbReference>
<evidence type="ECO:0008006" key="3">
    <source>
        <dbReference type="Google" id="ProtNLM"/>
    </source>
</evidence>
<proteinExistence type="predicted"/>
<evidence type="ECO:0000313" key="1">
    <source>
        <dbReference type="EMBL" id="MBL0426246.1"/>
    </source>
</evidence>
<reference evidence="1 2" key="1">
    <citation type="journal article" date="2017" name="Int. J. Syst. Evol. Microbiol.">
        <title>Ramlibacter alkalitolerans sp. nov., alkali-tolerant bacterium isolated from soil of ginseng.</title>
        <authorList>
            <person name="Lee D.H."/>
            <person name="Cha C.J."/>
        </authorList>
    </citation>
    <scope>NUCLEOTIDE SEQUENCE [LARGE SCALE GENOMIC DNA]</scope>
    <source>
        <strain evidence="1 2">KACC 19305</strain>
    </source>
</reference>
<gene>
    <name evidence="1" type="ORF">JI746_14115</name>
</gene>
<keyword evidence="2" id="KW-1185">Reference proteome</keyword>
<dbReference type="EMBL" id="JAEQND010000007">
    <property type="protein sequence ID" value="MBL0426246.1"/>
    <property type="molecule type" value="Genomic_DNA"/>
</dbReference>
<organism evidence="1 2">
    <name type="scientific">Ramlibacter alkalitolerans</name>
    <dbReference type="NCBI Taxonomy" id="2039631"/>
    <lineage>
        <taxon>Bacteria</taxon>
        <taxon>Pseudomonadati</taxon>
        <taxon>Pseudomonadota</taxon>
        <taxon>Betaproteobacteria</taxon>
        <taxon>Burkholderiales</taxon>
        <taxon>Comamonadaceae</taxon>
        <taxon>Ramlibacter</taxon>
    </lineage>
</organism>
<protein>
    <recommendedName>
        <fullName evidence="3">STAS/SEC14 domain-containing protein</fullName>
    </recommendedName>
</protein>
<comment type="caution">
    <text evidence="1">The sequence shown here is derived from an EMBL/GenBank/DDBJ whole genome shotgun (WGS) entry which is preliminary data.</text>
</comment>
<name>A0ABS1JQ32_9BURK</name>